<keyword evidence="2" id="KW-0963">Cytoplasm</keyword>
<dbReference type="GO" id="GO:0005829">
    <property type="term" value="C:cytosol"/>
    <property type="evidence" value="ECO:0007669"/>
    <property type="project" value="TreeGrafter"/>
</dbReference>
<feature type="domain" description="SecA Wing/Scaffold" evidence="6">
    <location>
        <begin position="29"/>
        <end position="74"/>
    </location>
</feature>
<dbReference type="Pfam" id="PF02810">
    <property type="entry name" value="SEC-C"/>
    <property type="match status" value="1"/>
</dbReference>
<dbReference type="PANTHER" id="PTHR30612">
    <property type="entry name" value="SECA INNER MEMBRANE COMPONENT OF SEC PROTEIN SECRETION SYSTEM"/>
    <property type="match status" value="1"/>
</dbReference>
<dbReference type="GO" id="GO:0046872">
    <property type="term" value="F:metal ion binding"/>
    <property type="evidence" value="ECO:0007669"/>
    <property type="project" value="UniProtKB-KW"/>
</dbReference>
<dbReference type="GO" id="GO:0043952">
    <property type="term" value="P:protein transport by the Sec complex"/>
    <property type="evidence" value="ECO:0007669"/>
    <property type="project" value="TreeGrafter"/>
</dbReference>
<evidence type="ECO:0000313" key="8">
    <source>
        <dbReference type="Proteomes" id="UP000316253"/>
    </source>
</evidence>
<dbReference type="SUPFAM" id="SSF81886">
    <property type="entry name" value="Helical scaffold and wing domains of SecA"/>
    <property type="match status" value="1"/>
</dbReference>
<keyword evidence="4" id="KW-0862">Zinc</keyword>
<dbReference type="InterPro" id="IPR000185">
    <property type="entry name" value="SecA"/>
</dbReference>
<evidence type="ECO:0000256" key="3">
    <source>
        <dbReference type="ARBA" id="ARBA00022723"/>
    </source>
</evidence>
<dbReference type="GO" id="GO:0006886">
    <property type="term" value="P:intracellular protein transport"/>
    <property type="evidence" value="ECO:0007669"/>
    <property type="project" value="InterPro"/>
</dbReference>
<proteinExistence type="predicted"/>
<feature type="non-terminal residue" evidence="7">
    <location>
        <position position="1"/>
    </location>
</feature>
<dbReference type="PANTHER" id="PTHR30612:SF0">
    <property type="entry name" value="CHLOROPLAST PROTEIN-TRANSPORTING ATPASE"/>
    <property type="match status" value="1"/>
</dbReference>
<dbReference type="Proteomes" id="UP000316253">
    <property type="component" value="Unassembled WGS sequence"/>
</dbReference>
<evidence type="ECO:0000256" key="2">
    <source>
        <dbReference type="ARBA" id="ARBA00022490"/>
    </source>
</evidence>
<evidence type="ECO:0000259" key="6">
    <source>
        <dbReference type="Pfam" id="PF07516"/>
    </source>
</evidence>
<dbReference type="EMBL" id="VMFD01000017">
    <property type="protein sequence ID" value="TSC66067.1"/>
    <property type="molecule type" value="Genomic_DNA"/>
</dbReference>
<reference evidence="7 8" key="1">
    <citation type="submission" date="2017-08" db="EMBL/GenBank/DDBJ databases">
        <title>Mechanisms for carbon and nitrogen cycling indicate functional differentiation within the Candidate Phyla Radiation.</title>
        <authorList>
            <person name="Danczak R.E."/>
            <person name="Johnston M.D."/>
            <person name="Kenah C."/>
            <person name="Slattery M."/>
            <person name="Wrighton K.C."/>
            <person name="Wilkins M.J."/>
        </authorList>
    </citation>
    <scope>NUCLEOTIDE SEQUENCE [LARGE SCALE GENOMIC DNA]</scope>
    <source>
        <strain evidence="7">Gr01-1014_85</strain>
    </source>
</reference>
<evidence type="ECO:0000256" key="1">
    <source>
        <dbReference type="ARBA" id="ARBA00001947"/>
    </source>
</evidence>
<dbReference type="InterPro" id="IPR036266">
    <property type="entry name" value="SecA_Wing/Scaffold_sf"/>
</dbReference>
<organism evidence="7 8">
    <name type="scientific">Candidatus Berkelbacteria bacterium Gr01-1014_85</name>
    <dbReference type="NCBI Taxonomy" id="2017150"/>
    <lineage>
        <taxon>Bacteria</taxon>
        <taxon>Candidatus Berkelbacteria</taxon>
    </lineage>
</organism>
<name>A0A554JCF3_9BACT</name>
<dbReference type="AlphaFoldDB" id="A0A554JCF3"/>
<evidence type="ECO:0000256" key="5">
    <source>
        <dbReference type="SAM" id="MobiDB-lite"/>
    </source>
</evidence>
<keyword evidence="3" id="KW-0479">Metal-binding</keyword>
<feature type="domain" description="SecA Wing/Scaffold" evidence="6">
    <location>
        <begin position="87"/>
        <end position="179"/>
    </location>
</feature>
<evidence type="ECO:0000256" key="4">
    <source>
        <dbReference type="ARBA" id="ARBA00022833"/>
    </source>
</evidence>
<feature type="region of interest" description="Disordered" evidence="5">
    <location>
        <begin position="186"/>
        <end position="223"/>
    </location>
</feature>
<protein>
    <submittedName>
        <fullName evidence="7">Protein translocase subunit secA</fullName>
    </submittedName>
</protein>
<dbReference type="GO" id="GO:0005524">
    <property type="term" value="F:ATP binding"/>
    <property type="evidence" value="ECO:0007669"/>
    <property type="project" value="InterPro"/>
</dbReference>
<dbReference type="GO" id="GO:0005886">
    <property type="term" value="C:plasma membrane"/>
    <property type="evidence" value="ECO:0007669"/>
    <property type="project" value="TreeGrafter"/>
</dbReference>
<evidence type="ECO:0000313" key="7">
    <source>
        <dbReference type="EMBL" id="TSC66067.1"/>
    </source>
</evidence>
<gene>
    <name evidence="7" type="ORF">CEO22_250</name>
</gene>
<dbReference type="GO" id="GO:0017038">
    <property type="term" value="P:protein import"/>
    <property type="evidence" value="ECO:0007669"/>
    <property type="project" value="InterPro"/>
</dbReference>
<sequence length="223" mass="26111">KGNQQNFSDVHAHFKRHVSCPYKISGKEKWVDQAQKRVEGNNFDIRKHLVEYDDVMNRHRSLIYAERQRILALRPTEDDWLHRRIIETLAADERRIIDVKVERYGLPLWREVEQAIFLRVIDSFWLEHLNSMQQLRDGIGLQAYGQHDPLVEYKHQAYELFQTLRQRIETQAINVVLRAEPQLADGTVPSAQGPDLSQAKAKPNRNDPCFCGSGQKYKKCHGK</sequence>
<comment type="cofactor">
    <cofactor evidence="1">
        <name>Zn(2+)</name>
        <dbReference type="ChEBI" id="CHEBI:29105"/>
    </cofactor>
</comment>
<dbReference type="InterPro" id="IPR004027">
    <property type="entry name" value="SEC_C_motif"/>
</dbReference>
<comment type="caution">
    <text evidence="7">The sequence shown here is derived from an EMBL/GenBank/DDBJ whole genome shotgun (WGS) entry which is preliminary data.</text>
</comment>
<accession>A0A554JCF3</accession>
<dbReference type="Pfam" id="PF07516">
    <property type="entry name" value="SecA_SW"/>
    <property type="match status" value="2"/>
</dbReference>
<dbReference type="Gene3D" id="1.10.3060.10">
    <property type="entry name" value="Helical scaffold and wing domains of SecA"/>
    <property type="match status" value="2"/>
</dbReference>
<dbReference type="GO" id="GO:0031522">
    <property type="term" value="C:cell envelope Sec protein transport complex"/>
    <property type="evidence" value="ECO:0007669"/>
    <property type="project" value="TreeGrafter"/>
</dbReference>
<dbReference type="GO" id="GO:0006605">
    <property type="term" value="P:protein targeting"/>
    <property type="evidence" value="ECO:0007669"/>
    <property type="project" value="InterPro"/>
</dbReference>
<dbReference type="InterPro" id="IPR011116">
    <property type="entry name" value="SecA_Wing/Scaffold"/>
</dbReference>